<keyword evidence="2" id="KW-1185">Reference proteome</keyword>
<dbReference type="RefSeq" id="WP_158420397.1">
    <property type="nucleotide sequence ID" value="NZ_JAOQJL010000003.1"/>
</dbReference>
<comment type="caution">
    <text evidence="1">The sequence shown here is derived from an EMBL/GenBank/DDBJ whole genome shotgun (WGS) entry which is preliminary data.</text>
</comment>
<accession>A0ABT2TPL6</accession>
<gene>
    <name evidence="1" type="ORF">OCV61_01970</name>
</gene>
<name>A0ABT2TPL6_9FIRM</name>
<dbReference type="EMBL" id="JAOQJL010000003">
    <property type="protein sequence ID" value="MCU6764175.1"/>
    <property type="molecule type" value="Genomic_DNA"/>
</dbReference>
<dbReference type="PANTHER" id="PTHR35788">
    <property type="entry name" value="EXPORTED PROTEIN-RELATED"/>
    <property type="match status" value="1"/>
</dbReference>
<proteinExistence type="predicted"/>
<organism evidence="1 2">
    <name type="scientific">Blautia ammoniilytica</name>
    <dbReference type="NCBI Taxonomy" id="2981782"/>
    <lineage>
        <taxon>Bacteria</taxon>
        <taxon>Bacillati</taxon>
        <taxon>Bacillota</taxon>
        <taxon>Clostridia</taxon>
        <taxon>Lachnospirales</taxon>
        <taxon>Lachnospiraceae</taxon>
        <taxon>Blautia</taxon>
    </lineage>
</organism>
<reference evidence="1 2" key="1">
    <citation type="journal article" date="2021" name="ISME Commun">
        <title>Automated analysis of genomic sequences facilitates high-throughput and comprehensive description of bacteria.</title>
        <authorList>
            <person name="Hitch T.C.A."/>
        </authorList>
    </citation>
    <scope>NUCLEOTIDE SEQUENCE [LARGE SCALE GENOMIC DNA]</scope>
    <source>
        <strain evidence="1 2">Sanger_23</strain>
    </source>
</reference>
<dbReference type="Pfam" id="PF04294">
    <property type="entry name" value="VanW"/>
    <property type="match status" value="1"/>
</dbReference>
<dbReference type="InterPro" id="IPR052913">
    <property type="entry name" value="Glycopeptide_resist_protein"/>
</dbReference>
<evidence type="ECO:0000313" key="1">
    <source>
        <dbReference type="EMBL" id="MCU6764175.1"/>
    </source>
</evidence>
<evidence type="ECO:0000313" key="2">
    <source>
        <dbReference type="Proteomes" id="UP001652409"/>
    </source>
</evidence>
<dbReference type="Proteomes" id="UP001652409">
    <property type="component" value="Unassembled WGS sequence"/>
</dbReference>
<sequence>MKRKAKKAFSITAAAVFLAAVLYLVWCVLLNDSVIWKNVQVNGISIQGKTKAQAREAILADFKETYEDKAIQVNLSDEVYQAYIFPMLGIDPGEVVEQAYQLGHGAWYKRGLDRIRLMTDDNAEEITLLPQVTHPETVSSVISYMEIEKVDTVVQPVCRITDDSLIIKKGKTGIKADTDALKEQLLHAAASLDLDTQIQCATISVTPEEPDFKAYYRQIYQEPEDAYMDEKNDYEIVPSRTGISFDVAKAVKEYGQAKEGSVFTVAFEQILPEVTTGDLTSRVFRDVLGSYNTYGGGTDNRITNLTLAAKAIDGIELMPGETFSYNETLGERTAERGYKAAGVFVNGQHAEGIGGGICQVSTTLFNACLYADLEIVKRTNHSGRVDYVPAGLDAAVSWGDPDFQFCNNTEYPIRISATYADGSVNVKIYGTKTNSNTVKVTTQQLDAQSYKTYRHVYDQDGNLLETEEICSSHYIS</sequence>
<protein>
    <submittedName>
        <fullName evidence="1">VanW family protein</fullName>
    </submittedName>
</protein>
<dbReference type="InterPro" id="IPR007391">
    <property type="entry name" value="Vancomycin_resist_VanW"/>
</dbReference>
<dbReference type="PANTHER" id="PTHR35788:SF1">
    <property type="entry name" value="EXPORTED PROTEIN"/>
    <property type="match status" value="1"/>
</dbReference>